<evidence type="ECO:0000256" key="8">
    <source>
        <dbReference type="ARBA" id="ARBA00022989"/>
    </source>
</evidence>
<evidence type="ECO:0000313" key="15">
    <source>
        <dbReference type="EMBL" id="SDG31396.1"/>
    </source>
</evidence>
<evidence type="ECO:0000256" key="7">
    <source>
        <dbReference type="ARBA" id="ARBA00022801"/>
    </source>
</evidence>
<evidence type="ECO:0000256" key="10">
    <source>
        <dbReference type="ARBA" id="ARBA00023251"/>
    </source>
</evidence>
<evidence type="ECO:0000256" key="6">
    <source>
        <dbReference type="ARBA" id="ARBA00022692"/>
    </source>
</evidence>
<keyword evidence="7 14" id="KW-0378">Hydrolase</keyword>
<dbReference type="InterPro" id="IPR003824">
    <property type="entry name" value="UppP"/>
</dbReference>
<dbReference type="AlphaFoldDB" id="A0A8G2EXS3"/>
<sequence>MSIEHLILIAVVQGITEFLPISSSGHLILVPTLTGAADQGLVIDVAVHVGTLLAVCLYLWRDIGRMTAGTLRGLRGRRDPGFRLALQIVLATIPVIAAGYALQRYLGGMPRSPEIVAWATLGFGILLGVVDYVGMTIRRIEHMRYGEALFVGLAQVLALIPGTSRSGITMTAARALGYERQEAARFSMLMGIPTILAAGTLVGLDLYEAGDARLTADALLAGGLSFIAALISIALMMGWLKRASFLPFVVYRILMGGGLLIWLYTA</sequence>
<proteinExistence type="inferred from homology"/>
<reference evidence="15 16" key="1">
    <citation type="submission" date="2016-10" db="EMBL/GenBank/DDBJ databases">
        <authorList>
            <person name="Varghese N."/>
            <person name="Submissions S."/>
        </authorList>
    </citation>
    <scope>NUCLEOTIDE SEQUENCE [LARGE SCALE GENOMIC DNA]</scope>
    <source>
        <strain evidence="15 16">DSM 18839</strain>
    </source>
</reference>
<dbReference type="PANTHER" id="PTHR30622">
    <property type="entry name" value="UNDECAPRENYL-DIPHOSPHATASE"/>
    <property type="match status" value="1"/>
</dbReference>
<comment type="function">
    <text evidence="14">Catalyzes the dephosphorylation of undecaprenyl diphosphate (UPP). Confers resistance to bacitracin.</text>
</comment>
<feature type="transmembrane region" description="Helical" evidence="14">
    <location>
        <begin position="7"/>
        <end position="29"/>
    </location>
</feature>
<keyword evidence="14" id="KW-0133">Cell shape</keyword>
<accession>A0A8G2EXS3</accession>
<feature type="transmembrane region" description="Helical" evidence="14">
    <location>
        <begin position="183"/>
        <end position="207"/>
    </location>
</feature>
<dbReference type="GO" id="GO:0046677">
    <property type="term" value="P:response to antibiotic"/>
    <property type="evidence" value="ECO:0007669"/>
    <property type="project" value="UniProtKB-UniRule"/>
</dbReference>
<dbReference type="RefSeq" id="WP_028795885.1">
    <property type="nucleotide sequence ID" value="NZ_FNBW01000014.1"/>
</dbReference>
<evidence type="ECO:0000256" key="1">
    <source>
        <dbReference type="ARBA" id="ARBA00004651"/>
    </source>
</evidence>
<evidence type="ECO:0000256" key="5">
    <source>
        <dbReference type="ARBA" id="ARBA00022475"/>
    </source>
</evidence>
<keyword evidence="6 14" id="KW-0812">Transmembrane</keyword>
<dbReference type="GO" id="GO:0008360">
    <property type="term" value="P:regulation of cell shape"/>
    <property type="evidence" value="ECO:0007669"/>
    <property type="project" value="UniProtKB-KW"/>
</dbReference>
<dbReference type="EMBL" id="FNBW01000014">
    <property type="protein sequence ID" value="SDG31396.1"/>
    <property type="molecule type" value="Genomic_DNA"/>
</dbReference>
<organism evidence="15 16">
    <name type="scientific">Thalassobaculum litoreum DSM 18839</name>
    <dbReference type="NCBI Taxonomy" id="1123362"/>
    <lineage>
        <taxon>Bacteria</taxon>
        <taxon>Pseudomonadati</taxon>
        <taxon>Pseudomonadota</taxon>
        <taxon>Alphaproteobacteria</taxon>
        <taxon>Rhodospirillales</taxon>
        <taxon>Thalassobaculaceae</taxon>
        <taxon>Thalassobaculum</taxon>
    </lineage>
</organism>
<comment type="subcellular location">
    <subcellularLocation>
        <location evidence="1 14">Cell membrane</location>
        <topology evidence="1 14">Multi-pass membrane protein</topology>
    </subcellularLocation>
</comment>
<evidence type="ECO:0000256" key="13">
    <source>
        <dbReference type="ARBA" id="ARBA00047594"/>
    </source>
</evidence>
<dbReference type="GO" id="GO:0009252">
    <property type="term" value="P:peptidoglycan biosynthetic process"/>
    <property type="evidence" value="ECO:0007669"/>
    <property type="project" value="UniProtKB-KW"/>
</dbReference>
<evidence type="ECO:0000256" key="2">
    <source>
        <dbReference type="ARBA" id="ARBA00010621"/>
    </source>
</evidence>
<keyword evidence="14" id="KW-0573">Peptidoglycan synthesis</keyword>
<feature type="transmembrane region" description="Helical" evidence="14">
    <location>
        <begin position="219"/>
        <end position="239"/>
    </location>
</feature>
<keyword evidence="5 14" id="KW-1003">Cell membrane</keyword>
<evidence type="ECO:0000256" key="9">
    <source>
        <dbReference type="ARBA" id="ARBA00023136"/>
    </source>
</evidence>
<dbReference type="GO" id="GO:0005886">
    <property type="term" value="C:plasma membrane"/>
    <property type="evidence" value="ECO:0007669"/>
    <property type="project" value="UniProtKB-SubCell"/>
</dbReference>
<comment type="similarity">
    <text evidence="2 14">Belongs to the UppP family.</text>
</comment>
<dbReference type="PANTHER" id="PTHR30622:SF4">
    <property type="entry name" value="UNDECAPRENYL-DIPHOSPHATASE"/>
    <property type="match status" value="1"/>
</dbReference>
<dbReference type="Pfam" id="PF02673">
    <property type="entry name" value="BacA"/>
    <property type="match status" value="1"/>
</dbReference>
<comment type="caution">
    <text evidence="15">The sequence shown here is derived from an EMBL/GenBank/DDBJ whole genome shotgun (WGS) entry which is preliminary data.</text>
</comment>
<evidence type="ECO:0000256" key="4">
    <source>
        <dbReference type="ARBA" id="ARBA00021581"/>
    </source>
</evidence>
<dbReference type="NCBIfam" id="NF001393">
    <property type="entry name" value="PRK00281.2-4"/>
    <property type="match status" value="1"/>
</dbReference>
<evidence type="ECO:0000256" key="14">
    <source>
        <dbReference type="HAMAP-Rule" id="MF_01006"/>
    </source>
</evidence>
<gene>
    <name evidence="14" type="primary">uppP</name>
    <name evidence="15" type="ORF">SAMN05660686_03995</name>
</gene>
<dbReference type="GO" id="GO:0050380">
    <property type="term" value="F:undecaprenyl-diphosphatase activity"/>
    <property type="evidence" value="ECO:0007669"/>
    <property type="project" value="UniProtKB-UniRule"/>
</dbReference>
<keyword evidence="8 14" id="KW-1133">Transmembrane helix</keyword>
<keyword evidence="10 14" id="KW-0046">Antibiotic resistance</keyword>
<feature type="transmembrane region" description="Helical" evidence="14">
    <location>
        <begin position="115"/>
        <end position="133"/>
    </location>
</feature>
<evidence type="ECO:0000256" key="3">
    <source>
        <dbReference type="ARBA" id="ARBA00012374"/>
    </source>
</evidence>
<dbReference type="EC" id="3.6.1.27" evidence="3 14"/>
<feature type="transmembrane region" description="Helical" evidence="14">
    <location>
        <begin position="145"/>
        <end position="163"/>
    </location>
</feature>
<dbReference type="HAMAP" id="MF_01006">
    <property type="entry name" value="Undec_diphosphatase"/>
    <property type="match status" value="1"/>
</dbReference>
<feature type="transmembrane region" description="Helical" evidence="14">
    <location>
        <begin position="81"/>
        <end position="103"/>
    </location>
</feature>
<comment type="miscellaneous">
    <text evidence="14">Bacitracin is thought to be involved in the inhibition of peptidoglycan synthesis by sequestering undecaprenyl diphosphate, thereby reducing the pool of lipid carrier available.</text>
</comment>
<feature type="transmembrane region" description="Helical" evidence="14">
    <location>
        <begin position="245"/>
        <end position="264"/>
    </location>
</feature>
<evidence type="ECO:0000256" key="12">
    <source>
        <dbReference type="ARBA" id="ARBA00032932"/>
    </source>
</evidence>
<dbReference type="Proteomes" id="UP000198615">
    <property type="component" value="Unassembled WGS sequence"/>
</dbReference>
<comment type="catalytic activity">
    <reaction evidence="13 14">
        <text>di-trans,octa-cis-undecaprenyl diphosphate + H2O = di-trans,octa-cis-undecaprenyl phosphate + phosphate + H(+)</text>
        <dbReference type="Rhea" id="RHEA:28094"/>
        <dbReference type="ChEBI" id="CHEBI:15377"/>
        <dbReference type="ChEBI" id="CHEBI:15378"/>
        <dbReference type="ChEBI" id="CHEBI:43474"/>
        <dbReference type="ChEBI" id="CHEBI:58405"/>
        <dbReference type="ChEBI" id="CHEBI:60392"/>
        <dbReference type="EC" id="3.6.1.27"/>
    </reaction>
</comment>
<evidence type="ECO:0000313" key="16">
    <source>
        <dbReference type="Proteomes" id="UP000198615"/>
    </source>
</evidence>
<feature type="transmembrane region" description="Helical" evidence="14">
    <location>
        <begin position="41"/>
        <end position="60"/>
    </location>
</feature>
<keyword evidence="14" id="KW-0961">Cell wall biogenesis/degradation</keyword>
<dbReference type="GO" id="GO:0071555">
    <property type="term" value="P:cell wall organization"/>
    <property type="evidence" value="ECO:0007669"/>
    <property type="project" value="UniProtKB-KW"/>
</dbReference>
<keyword evidence="9 14" id="KW-0472">Membrane</keyword>
<dbReference type="OrthoDB" id="9808289at2"/>
<protein>
    <recommendedName>
        <fullName evidence="4 14">Undecaprenyl-diphosphatase</fullName>
        <ecNumber evidence="3 14">3.6.1.27</ecNumber>
    </recommendedName>
    <alternativeName>
        <fullName evidence="12 14">Bacitracin resistance protein</fullName>
    </alternativeName>
    <alternativeName>
        <fullName evidence="11 14">Undecaprenyl pyrophosphate phosphatase</fullName>
    </alternativeName>
</protein>
<keyword evidence="16" id="KW-1185">Reference proteome</keyword>
<evidence type="ECO:0000256" key="11">
    <source>
        <dbReference type="ARBA" id="ARBA00032707"/>
    </source>
</evidence>
<name>A0A8G2EXS3_9PROT</name>